<dbReference type="EMBL" id="JACHGF010000007">
    <property type="protein sequence ID" value="MBB5285827.1"/>
    <property type="molecule type" value="Genomic_DNA"/>
</dbReference>
<comment type="caution">
    <text evidence="2">The sequence shown here is derived from an EMBL/GenBank/DDBJ whole genome shotgun (WGS) entry which is preliminary data.</text>
</comment>
<dbReference type="RefSeq" id="WP_184176372.1">
    <property type="nucleotide sequence ID" value="NZ_JACHGF010000007.1"/>
</dbReference>
<keyword evidence="3" id="KW-1185">Reference proteome</keyword>
<proteinExistence type="predicted"/>
<organism evidence="2 3">
    <name type="scientific">Rhabdobacter roseus</name>
    <dbReference type="NCBI Taxonomy" id="1655419"/>
    <lineage>
        <taxon>Bacteria</taxon>
        <taxon>Pseudomonadati</taxon>
        <taxon>Bacteroidota</taxon>
        <taxon>Cytophagia</taxon>
        <taxon>Cytophagales</taxon>
        <taxon>Cytophagaceae</taxon>
        <taxon>Rhabdobacter</taxon>
    </lineage>
</organism>
<evidence type="ECO:0000313" key="3">
    <source>
        <dbReference type="Proteomes" id="UP000557307"/>
    </source>
</evidence>
<sequence length="224" mass="25751">MKAGSLITFLVLVARIAAAQQEIAYDTLRDIHYYNIQSQNYDYRTNNHEGTQHTVAIKGSAFLYQGWQPGSITLDNGSTLPTELKFNLVENSLFLSLNGQELLTHPSQFSIKERDFVRIQHQYYEVLHRGKVGLLKSHRARLEHIQKNGYNESLGYDFEYSRNESLYLIHDSGSLTPLKLGERKVLSSLRGHHQQARAVVRELNLNLRREADLKVLLTRLDDCP</sequence>
<accession>A0A840TW58</accession>
<feature type="chain" id="PRO_5032657883" evidence="1">
    <location>
        <begin position="20"/>
        <end position="224"/>
    </location>
</feature>
<dbReference type="AlphaFoldDB" id="A0A840TW58"/>
<protein>
    <submittedName>
        <fullName evidence="2">Uncharacterized protein</fullName>
    </submittedName>
</protein>
<name>A0A840TW58_9BACT</name>
<dbReference type="Proteomes" id="UP000557307">
    <property type="component" value="Unassembled WGS sequence"/>
</dbReference>
<reference evidence="2 3" key="1">
    <citation type="submission" date="2020-08" db="EMBL/GenBank/DDBJ databases">
        <title>Genomic Encyclopedia of Type Strains, Phase IV (KMG-IV): sequencing the most valuable type-strain genomes for metagenomic binning, comparative biology and taxonomic classification.</title>
        <authorList>
            <person name="Goeker M."/>
        </authorList>
    </citation>
    <scope>NUCLEOTIDE SEQUENCE [LARGE SCALE GENOMIC DNA]</scope>
    <source>
        <strain evidence="2 3">DSM 105074</strain>
    </source>
</reference>
<gene>
    <name evidence="2" type="ORF">HNQ92_003987</name>
</gene>
<evidence type="ECO:0000256" key="1">
    <source>
        <dbReference type="SAM" id="SignalP"/>
    </source>
</evidence>
<feature type="signal peptide" evidence="1">
    <location>
        <begin position="1"/>
        <end position="19"/>
    </location>
</feature>
<evidence type="ECO:0000313" key="2">
    <source>
        <dbReference type="EMBL" id="MBB5285827.1"/>
    </source>
</evidence>
<keyword evidence="1" id="KW-0732">Signal</keyword>